<name>A0A8H6HCD7_9AGAR</name>
<organism evidence="9 10">
    <name type="scientific">Ephemerocybe angulata</name>
    <dbReference type="NCBI Taxonomy" id="980116"/>
    <lineage>
        <taxon>Eukaryota</taxon>
        <taxon>Fungi</taxon>
        <taxon>Dikarya</taxon>
        <taxon>Basidiomycota</taxon>
        <taxon>Agaricomycotina</taxon>
        <taxon>Agaricomycetes</taxon>
        <taxon>Agaricomycetidae</taxon>
        <taxon>Agaricales</taxon>
        <taxon>Agaricineae</taxon>
        <taxon>Psathyrellaceae</taxon>
        <taxon>Ephemerocybe</taxon>
    </lineage>
</organism>
<feature type="transmembrane region" description="Helical" evidence="7">
    <location>
        <begin position="242"/>
        <end position="262"/>
    </location>
</feature>
<dbReference type="GO" id="GO:0016020">
    <property type="term" value="C:membrane"/>
    <property type="evidence" value="ECO:0007669"/>
    <property type="project" value="UniProtKB-SubCell"/>
</dbReference>
<feature type="transmembrane region" description="Helical" evidence="7">
    <location>
        <begin position="167"/>
        <end position="190"/>
    </location>
</feature>
<comment type="subcellular location">
    <subcellularLocation>
        <location evidence="1">Membrane</location>
        <topology evidence="1">Multi-pass membrane protein</topology>
    </subcellularLocation>
</comment>
<feature type="transmembrane region" description="Helical" evidence="7">
    <location>
        <begin position="12"/>
        <end position="33"/>
    </location>
</feature>
<keyword evidence="3 7" id="KW-1133">Transmembrane helix</keyword>
<feature type="region of interest" description="Disordered" evidence="6">
    <location>
        <begin position="291"/>
        <end position="321"/>
    </location>
</feature>
<dbReference type="InterPro" id="IPR049326">
    <property type="entry name" value="Rhodopsin_dom_fungi"/>
</dbReference>
<feature type="compositionally biased region" description="Polar residues" evidence="6">
    <location>
        <begin position="291"/>
        <end position="318"/>
    </location>
</feature>
<feature type="domain" description="Rhodopsin" evidence="8">
    <location>
        <begin position="30"/>
        <end position="258"/>
    </location>
</feature>
<dbReference type="OrthoDB" id="3229610at2759"/>
<accession>A0A8H6HCD7</accession>
<evidence type="ECO:0000256" key="7">
    <source>
        <dbReference type="SAM" id="Phobius"/>
    </source>
</evidence>
<dbReference type="Pfam" id="PF20684">
    <property type="entry name" value="Fung_rhodopsin"/>
    <property type="match status" value="1"/>
</dbReference>
<comment type="caution">
    <text evidence="9">The sequence shown here is derived from an EMBL/GenBank/DDBJ whole genome shotgun (WGS) entry which is preliminary data.</text>
</comment>
<dbReference type="InterPro" id="IPR052337">
    <property type="entry name" value="SAT4-like"/>
</dbReference>
<proteinExistence type="inferred from homology"/>
<feature type="transmembrane region" description="Helical" evidence="7">
    <location>
        <begin position="83"/>
        <end position="104"/>
    </location>
</feature>
<dbReference type="PANTHER" id="PTHR33048:SF47">
    <property type="entry name" value="INTEGRAL MEMBRANE PROTEIN-RELATED"/>
    <property type="match status" value="1"/>
</dbReference>
<evidence type="ECO:0000256" key="1">
    <source>
        <dbReference type="ARBA" id="ARBA00004141"/>
    </source>
</evidence>
<keyword evidence="2 7" id="KW-0812">Transmembrane</keyword>
<evidence type="ECO:0000259" key="8">
    <source>
        <dbReference type="Pfam" id="PF20684"/>
    </source>
</evidence>
<dbReference type="PANTHER" id="PTHR33048">
    <property type="entry name" value="PTH11-LIKE INTEGRAL MEMBRANE PROTEIN (AFU_ORTHOLOGUE AFUA_5G11245)"/>
    <property type="match status" value="1"/>
</dbReference>
<reference evidence="9 10" key="1">
    <citation type="submission" date="2020-07" db="EMBL/GenBank/DDBJ databases">
        <title>Comparative genomics of pyrophilous fungi reveals a link between fire events and developmental genes.</title>
        <authorList>
            <consortium name="DOE Joint Genome Institute"/>
            <person name="Steindorff A.S."/>
            <person name="Carver A."/>
            <person name="Calhoun S."/>
            <person name="Stillman K."/>
            <person name="Liu H."/>
            <person name="Lipzen A."/>
            <person name="Pangilinan J."/>
            <person name="Labutti K."/>
            <person name="Bruns T.D."/>
            <person name="Grigoriev I.V."/>
        </authorList>
    </citation>
    <scope>NUCLEOTIDE SEQUENCE [LARGE SCALE GENOMIC DNA]</scope>
    <source>
        <strain evidence="9 10">CBS 144469</strain>
    </source>
</reference>
<keyword evidence="4 7" id="KW-0472">Membrane</keyword>
<evidence type="ECO:0000313" key="10">
    <source>
        <dbReference type="Proteomes" id="UP000521943"/>
    </source>
</evidence>
<comment type="similarity">
    <text evidence="5">Belongs to the SAT4 family.</text>
</comment>
<evidence type="ECO:0000256" key="2">
    <source>
        <dbReference type="ARBA" id="ARBA00022692"/>
    </source>
</evidence>
<evidence type="ECO:0000256" key="4">
    <source>
        <dbReference type="ARBA" id="ARBA00023136"/>
    </source>
</evidence>
<sequence>MRKFTPELERAFQVIVSCTYAVAIITTFVRLYRRRTVGRLWWDDWLALASVLGSIWTSILFWLNDDGPEGSITATRTYSKARFFMGMVVSWTTIWLTRMSLAFGTSRIFPPQHPAHRLGLLAVRAFAFVLVTFLVAFTSQCAPASGWEPPPGVHGTRTMCFAPISGIYYPGIAGLLADAFLIALPIRALWKLKASRAFKWMLLSAFAASTIVTLTTIGLVIFQALPETWEPMKSETRFRLGFIEAATSVIVCNLIVLVSYVFRVLHGPSIRGGGSSAGANEYSLETRNGTGISHSDSHSAFSFTDTSSQVESENTGGTRSFGIDYIEDWDNYDPDTMQSASR</sequence>
<dbReference type="AlphaFoldDB" id="A0A8H6HCD7"/>
<evidence type="ECO:0000256" key="6">
    <source>
        <dbReference type="SAM" id="MobiDB-lite"/>
    </source>
</evidence>
<dbReference type="Proteomes" id="UP000521943">
    <property type="component" value="Unassembled WGS sequence"/>
</dbReference>
<dbReference type="EMBL" id="JACGCI010000141">
    <property type="protein sequence ID" value="KAF6743587.1"/>
    <property type="molecule type" value="Genomic_DNA"/>
</dbReference>
<evidence type="ECO:0000256" key="5">
    <source>
        <dbReference type="ARBA" id="ARBA00038359"/>
    </source>
</evidence>
<gene>
    <name evidence="9" type="ORF">DFP72DRAFT_932687</name>
</gene>
<evidence type="ECO:0000256" key="3">
    <source>
        <dbReference type="ARBA" id="ARBA00022989"/>
    </source>
</evidence>
<evidence type="ECO:0000313" key="9">
    <source>
        <dbReference type="EMBL" id="KAF6743587.1"/>
    </source>
</evidence>
<feature type="transmembrane region" description="Helical" evidence="7">
    <location>
        <begin position="45"/>
        <end position="63"/>
    </location>
</feature>
<keyword evidence="10" id="KW-1185">Reference proteome</keyword>
<feature type="transmembrane region" description="Helical" evidence="7">
    <location>
        <begin position="125"/>
        <end position="147"/>
    </location>
</feature>
<protein>
    <recommendedName>
        <fullName evidence="8">Rhodopsin domain-containing protein</fullName>
    </recommendedName>
</protein>
<feature type="transmembrane region" description="Helical" evidence="7">
    <location>
        <begin position="202"/>
        <end position="222"/>
    </location>
</feature>